<protein>
    <recommendedName>
        <fullName evidence="7">Major facilitator superfamily (MFS) profile domain-containing protein</fullName>
    </recommendedName>
</protein>
<name>A0AAV5VTS4_9BILA</name>
<evidence type="ECO:0000256" key="2">
    <source>
        <dbReference type="ARBA" id="ARBA00022692"/>
    </source>
</evidence>
<evidence type="ECO:0000256" key="6">
    <source>
        <dbReference type="SAM" id="Phobius"/>
    </source>
</evidence>
<comment type="subcellular location">
    <subcellularLocation>
        <location evidence="1">Membrane</location>
        <topology evidence="1">Multi-pass membrane protein</topology>
    </subcellularLocation>
</comment>
<dbReference type="InterPro" id="IPR050382">
    <property type="entry name" value="MFS_Na/Anion_cotransporter"/>
</dbReference>
<feature type="transmembrane region" description="Helical" evidence="6">
    <location>
        <begin position="21"/>
        <end position="41"/>
    </location>
</feature>
<accession>A0AAV5VTS4</accession>
<evidence type="ECO:0000256" key="3">
    <source>
        <dbReference type="ARBA" id="ARBA00022989"/>
    </source>
</evidence>
<dbReference type="GO" id="GO:0006820">
    <property type="term" value="P:monoatomic anion transport"/>
    <property type="evidence" value="ECO:0007669"/>
    <property type="project" value="TreeGrafter"/>
</dbReference>
<gene>
    <name evidence="8" type="ORF">PFISCL1PPCAC_12699</name>
</gene>
<comment type="caution">
    <text evidence="8">The sequence shown here is derived from an EMBL/GenBank/DDBJ whole genome shotgun (WGS) entry which is preliminary data.</text>
</comment>
<evidence type="ECO:0000259" key="7">
    <source>
        <dbReference type="PROSITE" id="PS50850"/>
    </source>
</evidence>
<evidence type="ECO:0000256" key="5">
    <source>
        <dbReference type="SAM" id="MobiDB-lite"/>
    </source>
</evidence>
<dbReference type="InterPro" id="IPR036259">
    <property type="entry name" value="MFS_trans_sf"/>
</dbReference>
<feature type="non-terminal residue" evidence="8">
    <location>
        <position position="483"/>
    </location>
</feature>
<feature type="transmembrane region" description="Helical" evidence="6">
    <location>
        <begin position="381"/>
        <end position="405"/>
    </location>
</feature>
<organism evidence="8 9">
    <name type="scientific">Pristionchus fissidentatus</name>
    <dbReference type="NCBI Taxonomy" id="1538716"/>
    <lineage>
        <taxon>Eukaryota</taxon>
        <taxon>Metazoa</taxon>
        <taxon>Ecdysozoa</taxon>
        <taxon>Nematoda</taxon>
        <taxon>Chromadorea</taxon>
        <taxon>Rhabditida</taxon>
        <taxon>Rhabditina</taxon>
        <taxon>Diplogasteromorpha</taxon>
        <taxon>Diplogasteroidea</taxon>
        <taxon>Neodiplogasteridae</taxon>
        <taxon>Pristionchus</taxon>
    </lineage>
</organism>
<feature type="domain" description="Major facilitator superfamily (MFS) profile" evidence="7">
    <location>
        <begin position="26"/>
        <end position="483"/>
    </location>
</feature>
<dbReference type="EMBL" id="BTSY01000004">
    <property type="protein sequence ID" value="GMT21402.1"/>
    <property type="molecule type" value="Genomic_DNA"/>
</dbReference>
<dbReference type="PANTHER" id="PTHR11662">
    <property type="entry name" value="SOLUTE CARRIER FAMILY 17"/>
    <property type="match status" value="1"/>
</dbReference>
<feature type="compositionally biased region" description="Low complexity" evidence="5">
    <location>
        <begin position="463"/>
        <end position="477"/>
    </location>
</feature>
<dbReference type="InterPro" id="IPR011701">
    <property type="entry name" value="MFS"/>
</dbReference>
<feature type="non-terminal residue" evidence="8">
    <location>
        <position position="1"/>
    </location>
</feature>
<proteinExistence type="predicted"/>
<dbReference type="Gene3D" id="1.20.1250.20">
    <property type="entry name" value="MFS general substrate transporter like domains"/>
    <property type="match status" value="2"/>
</dbReference>
<evidence type="ECO:0000256" key="1">
    <source>
        <dbReference type="ARBA" id="ARBA00004141"/>
    </source>
</evidence>
<dbReference type="AlphaFoldDB" id="A0AAV5VTS4"/>
<evidence type="ECO:0000313" key="8">
    <source>
        <dbReference type="EMBL" id="GMT21402.1"/>
    </source>
</evidence>
<dbReference type="GO" id="GO:0016020">
    <property type="term" value="C:membrane"/>
    <property type="evidence" value="ECO:0007669"/>
    <property type="project" value="UniProtKB-SubCell"/>
</dbReference>
<dbReference type="SUPFAM" id="SSF103473">
    <property type="entry name" value="MFS general substrate transporter"/>
    <property type="match status" value="1"/>
</dbReference>
<dbReference type="GO" id="GO:0022857">
    <property type="term" value="F:transmembrane transporter activity"/>
    <property type="evidence" value="ECO:0007669"/>
    <property type="project" value="InterPro"/>
</dbReference>
<dbReference type="PROSITE" id="PS50850">
    <property type="entry name" value="MFS"/>
    <property type="match status" value="1"/>
</dbReference>
<feature type="transmembrane region" description="Helical" evidence="6">
    <location>
        <begin position="126"/>
        <end position="145"/>
    </location>
</feature>
<feature type="transmembrane region" description="Helical" evidence="6">
    <location>
        <begin position="355"/>
        <end position="374"/>
    </location>
</feature>
<keyword evidence="2 6" id="KW-0812">Transmembrane</keyword>
<dbReference type="InterPro" id="IPR020846">
    <property type="entry name" value="MFS_dom"/>
</dbReference>
<feature type="transmembrane region" description="Helical" evidence="6">
    <location>
        <begin position="425"/>
        <end position="448"/>
    </location>
</feature>
<feature type="transmembrane region" description="Helical" evidence="6">
    <location>
        <begin position="98"/>
        <end position="114"/>
    </location>
</feature>
<keyword evidence="9" id="KW-1185">Reference proteome</keyword>
<feature type="region of interest" description="Disordered" evidence="5">
    <location>
        <begin position="459"/>
        <end position="483"/>
    </location>
</feature>
<dbReference type="PANTHER" id="PTHR11662:SF405">
    <property type="entry name" value="PROTEIN CBG12249"/>
    <property type="match status" value="1"/>
</dbReference>
<keyword evidence="4 6" id="KW-0472">Membrane</keyword>
<evidence type="ECO:0000313" key="9">
    <source>
        <dbReference type="Proteomes" id="UP001432322"/>
    </source>
</evidence>
<feature type="transmembrane region" description="Helical" evidence="6">
    <location>
        <begin position="280"/>
        <end position="305"/>
    </location>
</feature>
<feature type="transmembrane region" description="Helical" evidence="6">
    <location>
        <begin position="216"/>
        <end position="233"/>
    </location>
</feature>
<dbReference type="Proteomes" id="UP001432322">
    <property type="component" value="Unassembled WGS sequence"/>
</dbReference>
<dbReference type="Pfam" id="PF07690">
    <property type="entry name" value="MFS_1"/>
    <property type="match status" value="1"/>
</dbReference>
<sequence>GETSPIAAQHHGFFHYKSFRFWMGLLLMFALFSAINMRINLSMSMVCMVNRTAYEPKAPADNQSINTTNKCGRRAGSALKGKGYNGEILWSPEKQSQLLAATFFGMILTGFWSGTLADKIGPKSVLSVTLMVYILLTFMSPFLATRSYEGFYALRVIIGAAEGFLGPSLGSMAGKWSTANEKSSMAAVYTSGNQLANSLTHIINTALCESQFRWPAVFYLSGIIGIVWLITWQCFATNYPEDDCCVGEGEKAYLEEHSPSLKTQVYRAVPWRAIFTSPPVYAILACQFAFSFTLAIFMSFLPQYLRDVLMLPLDQNGYYMAICFVSQLVSKNVLAVVADRLKRSGRMGHTKCAKMFQTICCAGDAVTLTLLAIFGSCERPWLAGILLALYGAFFSAGICGFFTAFLSIAPRYTGTLTSLAGHETVWMIVFAAGAACNAIAGVIFLVFGSAEVQPWGRRDDCASSSSSKSSISTTSVSEKTAVR</sequence>
<dbReference type="FunFam" id="1.20.1250.20:FF:000423">
    <property type="entry name" value="Putative inorganic phosphate cotransporter-like Protein"/>
    <property type="match status" value="1"/>
</dbReference>
<keyword evidence="3 6" id="KW-1133">Transmembrane helix</keyword>
<evidence type="ECO:0000256" key="4">
    <source>
        <dbReference type="ARBA" id="ARBA00023136"/>
    </source>
</evidence>
<reference evidence="8" key="1">
    <citation type="submission" date="2023-10" db="EMBL/GenBank/DDBJ databases">
        <title>Genome assembly of Pristionchus species.</title>
        <authorList>
            <person name="Yoshida K."/>
            <person name="Sommer R.J."/>
        </authorList>
    </citation>
    <scope>NUCLEOTIDE SEQUENCE</scope>
    <source>
        <strain evidence="8">RS5133</strain>
    </source>
</reference>